<evidence type="ECO:0000259" key="6">
    <source>
        <dbReference type="Pfam" id="PF18208"/>
    </source>
</evidence>
<accession>A0A0D1JBK4</accession>
<protein>
    <submittedName>
        <fullName evidence="7">MobA protein</fullName>
    </submittedName>
</protein>
<dbReference type="EMBL" id="JWHU01000044">
    <property type="protein sequence ID" value="KIU18963.1"/>
    <property type="molecule type" value="Genomic_DNA"/>
</dbReference>
<keyword evidence="8" id="KW-1185">Reference proteome</keyword>
<evidence type="ECO:0000313" key="8">
    <source>
        <dbReference type="Proteomes" id="UP000032287"/>
    </source>
</evidence>
<keyword evidence="2" id="KW-0184">Conjugation</keyword>
<comment type="similarity">
    <text evidence="1">Belongs to the MobA/MobL family.</text>
</comment>
<evidence type="ECO:0000313" key="7">
    <source>
        <dbReference type="EMBL" id="KIU18963.1"/>
    </source>
</evidence>
<evidence type="ECO:0000256" key="3">
    <source>
        <dbReference type="SAM" id="Coils"/>
    </source>
</evidence>
<sequence length="680" mass="79158">MAIFHMNFKNISAGGGRSAVASASYRSGEVLYREADEKNYEYPRVVKPESFILLPENAPEWASDRERLWNEVEAKENKANSRYAKEFNIALPVELSDEEQRELLTKYVQDTFVDSGMVADVAIHRDHPDNPHAHVMLTNRPFNADGTWGQKAKTEYILDENGNKTRTEQGNIRQRKVWLVDWDKPGKVDEWRGQWAQAVNQYFELKKKPDRISEKTLKEQGIELPATKHVGVNNQAEERAEYNELVKEQRSNLSRQKNVGEKIVAERRLIALKEHMSFTEKGQIAKLGKELQTYIEIDQLRDKQRMLFNWKNSTFIKNAVGEDMTKAMQIIARQENALEEANELVNKVVDRVVDKVYPELDKDKFSKSELRQLIVETNSENRVFSNDELQDRMNDIRAFTINREVLTFTKRPYNSAKLLKKQKETTIQEMEHVLQKQGKTWRDLDDSKGKLIQEFTGEDRETLIRSVRKFAGIQEMESVVEAQYKMVIERTFKEVDYKALELPDKERLYNLILYYNPEQEELREVHIKVLTENPPRMFSTNDHVQGLKVLAGQEDIANVKNKALKRVIMNGGTRQLFIGEASDNKAIPQDLIETAKHVSGNEWLKREGYIRQNVGGDYGRMEYSQTTPKQYTNKLFTGAIMNIIYNLSRNQKNESELEHDMQAKSRRQNRSQQHSYGRGL</sequence>
<dbReference type="InterPro" id="IPR005053">
    <property type="entry name" value="MobA_MobL"/>
</dbReference>
<feature type="region of interest" description="Disordered" evidence="4">
    <location>
        <begin position="654"/>
        <end position="680"/>
    </location>
</feature>
<dbReference type="RefSeq" id="WP_043712569.1">
    <property type="nucleotide sequence ID" value="NZ_JWHU01000044.1"/>
</dbReference>
<dbReference type="Proteomes" id="UP000032287">
    <property type="component" value="Unassembled WGS sequence"/>
</dbReference>
<gene>
    <name evidence="7" type="primary">mobA</name>
    <name evidence="7" type="ORF">QX99_02374</name>
</gene>
<evidence type="ECO:0000256" key="2">
    <source>
        <dbReference type="ARBA" id="ARBA00022971"/>
    </source>
</evidence>
<feature type="compositionally biased region" description="Basic and acidic residues" evidence="4">
    <location>
        <begin position="654"/>
        <end position="663"/>
    </location>
</feature>
<name>A0A0D1JBK4_9LACO</name>
<dbReference type="InterPro" id="IPR040834">
    <property type="entry name" value="NES_C_h"/>
</dbReference>
<dbReference type="Gene3D" id="3.30.930.30">
    <property type="match status" value="1"/>
</dbReference>
<dbReference type="AlphaFoldDB" id="A0A0D1JBK4"/>
<comment type="caution">
    <text evidence="7">The sequence shown here is derived from an EMBL/GenBank/DDBJ whole genome shotgun (WGS) entry which is preliminary data.</text>
</comment>
<evidence type="ECO:0000256" key="4">
    <source>
        <dbReference type="SAM" id="MobiDB-lite"/>
    </source>
</evidence>
<reference evidence="7" key="1">
    <citation type="journal article" date="2015" name="Microbiology (Mosc.)">
        <title>Genomics of the Weissella cibaria species with an examination of its metabolic traits.</title>
        <authorList>
            <person name="Lynch K.M."/>
            <person name="Lucid A."/>
            <person name="Arendt E.K."/>
            <person name="Sleator R.D."/>
            <person name="Lucey B."/>
            <person name="Coffey A."/>
        </authorList>
    </citation>
    <scope>NUCLEOTIDE SEQUENCE [LARGE SCALE GENOMIC DNA]</scope>
    <source>
        <strain evidence="7">MG1</strain>
    </source>
</reference>
<organism evidence="7 8">
    <name type="scientific">Weissella cibaria</name>
    <dbReference type="NCBI Taxonomy" id="137591"/>
    <lineage>
        <taxon>Bacteria</taxon>
        <taxon>Bacillati</taxon>
        <taxon>Bacillota</taxon>
        <taxon>Bacilli</taxon>
        <taxon>Lactobacillales</taxon>
        <taxon>Lactobacillaceae</taxon>
        <taxon>Weissella</taxon>
    </lineage>
</organism>
<dbReference type="Pfam" id="PF03389">
    <property type="entry name" value="MobA_MobL"/>
    <property type="match status" value="1"/>
</dbReference>
<dbReference type="NCBIfam" id="NF041496">
    <property type="entry name" value="MobQ"/>
    <property type="match status" value="1"/>
</dbReference>
<feature type="domain" description="MobA/MobL protein" evidence="5">
    <location>
        <begin position="17"/>
        <end position="239"/>
    </location>
</feature>
<dbReference type="Pfam" id="PF18208">
    <property type="entry name" value="NES_C_h"/>
    <property type="match status" value="1"/>
</dbReference>
<proteinExistence type="inferred from homology"/>
<dbReference type="PATRIC" id="fig|137591.25.peg.2330"/>
<evidence type="ECO:0000259" key="5">
    <source>
        <dbReference type="Pfam" id="PF03389"/>
    </source>
</evidence>
<evidence type="ECO:0000256" key="1">
    <source>
        <dbReference type="ARBA" id="ARBA00010873"/>
    </source>
</evidence>
<feature type="coiled-coil region" evidence="3">
    <location>
        <begin position="324"/>
        <end position="351"/>
    </location>
</feature>
<feature type="domain" description="Nicking enzyme C-terminal middle helical" evidence="6">
    <location>
        <begin position="275"/>
        <end position="383"/>
    </location>
</feature>
<feature type="compositionally biased region" description="Polar residues" evidence="4">
    <location>
        <begin position="670"/>
        <end position="680"/>
    </location>
</feature>
<keyword evidence="3" id="KW-0175">Coiled coil</keyword>